<dbReference type="PANTHER" id="PTHR42687">
    <property type="entry name" value="L-THREONINE 3-DEHYDROGENASE"/>
    <property type="match status" value="1"/>
</dbReference>
<name>A0ABQ1QWZ5_9FLAO</name>
<dbReference type="RefSeq" id="WP_188369921.1">
    <property type="nucleotide sequence ID" value="NZ_BMFH01000001.1"/>
</dbReference>
<reference evidence="4" key="1">
    <citation type="journal article" date="2019" name="Int. J. Syst. Evol. Microbiol.">
        <title>The Global Catalogue of Microorganisms (GCM) 10K type strain sequencing project: providing services to taxonomists for standard genome sequencing and annotation.</title>
        <authorList>
            <consortium name="The Broad Institute Genomics Platform"/>
            <consortium name="The Broad Institute Genome Sequencing Center for Infectious Disease"/>
            <person name="Wu L."/>
            <person name="Ma J."/>
        </authorList>
    </citation>
    <scope>NUCLEOTIDE SEQUENCE [LARGE SCALE GENOMIC DNA]</scope>
    <source>
        <strain evidence="4">CGMCC 1.12606</strain>
    </source>
</reference>
<dbReference type="EMBL" id="BMFH01000001">
    <property type="protein sequence ID" value="GGD48073.1"/>
    <property type="molecule type" value="Genomic_DNA"/>
</dbReference>
<dbReference type="SUPFAM" id="SSF51735">
    <property type="entry name" value="NAD(P)-binding Rossmann-fold domains"/>
    <property type="match status" value="1"/>
</dbReference>
<comment type="caution">
    <text evidence="3">The sequence shown here is derived from an EMBL/GenBank/DDBJ whole genome shotgun (WGS) entry which is preliminary data.</text>
</comment>
<proteinExistence type="inferred from homology"/>
<comment type="similarity">
    <text evidence="1">Belongs to the NAD(P)-dependent epimerase/dehydratase family.</text>
</comment>
<evidence type="ECO:0000259" key="2">
    <source>
        <dbReference type="Pfam" id="PF01370"/>
    </source>
</evidence>
<organism evidence="3 4">
    <name type="scientific">Muriicola marianensis</name>
    <dbReference type="NCBI Taxonomy" id="1324801"/>
    <lineage>
        <taxon>Bacteria</taxon>
        <taxon>Pseudomonadati</taxon>
        <taxon>Bacteroidota</taxon>
        <taxon>Flavobacteriia</taxon>
        <taxon>Flavobacteriales</taxon>
        <taxon>Flavobacteriaceae</taxon>
        <taxon>Muriicola</taxon>
    </lineage>
</organism>
<evidence type="ECO:0000256" key="1">
    <source>
        <dbReference type="ARBA" id="ARBA00007637"/>
    </source>
</evidence>
<dbReference type="InterPro" id="IPR051225">
    <property type="entry name" value="NAD(P)_epim/dehydratase"/>
</dbReference>
<gene>
    <name evidence="3" type="primary">ltd</name>
    <name evidence="3" type="ORF">GCM10011361_13560</name>
</gene>
<keyword evidence="4" id="KW-1185">Reference proteome</keyword>
<accession>A0ABQ1QWZ5</accession>
<dbReference type="Proteomes" id="UP000625780">
    <property type="component" value="Unassembled WGS sequence"/>
</dbReference>
<evidence type="ECO:0000313" key="3">
    <source>
        <dbReference type="EMBL" id="GGD48073.1"/>
    </source>
</evidence>
<feature type="domain" description="NAD-dependent epimerase/dehydratase" evidence="2">
    <location>
        <begin position="5"/>
        <end position="232"/>
    </location>
</feature>
<sequence length="317" mass="35820">MQKSILILGACGQIGTELTLELRKKFGNENVIASDIREGSESLMESGPFEILDATSYDAVEDTVMHYEVEEVYLMAAMLSATAEKFPERAWNLNMNSLFNVLNLAKEKKIDKIFWPSSIAVFGKNTPKENTPQHTLMEPSTVYGISKQTGERWCAYYHAKYGVDVRSVRFPGLISWKTQPGGGTTDYAVDIYIKALEEGKYTCFLKEDTTLPMMYMEDAIRASIELMESDGDKLSIRSSYNLGAMSFTPGEIARSIQAVVPGFKIDYEPDFRQAIADSWPGSIDDSQARKDWGWKPEFNLERTTEEMIRELRALKGR</sequence>
<dbReference type="InterPro" id="IPR036291">
    <property type="entry name" value="NAD(P)-bd_dom_sf"/>
</dbReference>
<dbReference type="PANTHER" id="PTHR42687:SF1">
    <property type="entry name" value="L-THREONINE 3-DEHYDROGENASE, MITOCHONDRIAL"/>
    <property type="match status" value="1"/>
</dbReference>
<dbReference type="Gene3D" id="3.40.50.720">
    <property type="entry name" value="NAD(P)-binding Rossmann-like Domain"/>
    <property type="match status" value="1"/>
</dbReference>
<dbReference type="Pfam" id="PF01370">
    <property type="entry name" value="Epimerase"/>
    <property type="match status" value="1"/>
</dbReference>
<evidence type="ECO:0000313" key="4">
    <source>
        <dbReference type="Proteomes" id="UP000625780"/>
    </source>
</evidence>
<dbReference type="InterPro" id="IPR001509">
    <property type="entry name" value="Epimerase_deHydtase"/>
</dbReference>
<protein>
    <submittedName>
        <fullName evidence="3">L-threonine 3-dehydrogenase</fullName>
    </submittedName>
</protein>